<dbReference type="EMBL" id="JADBGQ010000003">
    <property type="protein sequence ID" value="KAG5405905.1"/>
    <property type="molecule type" value="Genomic_DNA"/>
</dbReference>
<accession>A0ABQ7N4T0</accession>
<dbReference type="Pfam" id="PF00069">
    <property type="entry name" value="Pkinase"/>
    <property type="match status" value="1"/>
</dbReference>
<organism evidence="4 5">
    <name type="scientific">Brassica rapa subsp. trilocularis</name>
    <dbReference type="NCBI Taxonomy" id="1813537"/>
    <lineage>
        <taxon>Eukaryota</taxon>
        <taxon>Viridiplantae</taxon>
        <taxon>Streptophyta</taxon>
        <taxon>Embryophyta</taxon>
        <taxon>Tracheophyta</taxon>
        <taxon>Spermatophyta</taxon>
        <taxon>Magnoliopsida</taxon>
        <taxon>eudicotyledons</taxon>
        <taxon>Gunneridae</taxon>
        <taxon>Pentapetalae</taxon>
        <taxon>rosids</taxon>
        <taxon>malvids</taxon>
        <taxon>Brassicales</taxon>
        <taxon>Brassicaceae</taxon>
        <taxon>Brassiceae</taxon>
        <taxon>Brassica</taxon>
    </lineage>
</organism>
<name>A0ABQ7N4T0_BRACM</name>
<evidence type="ECO:0000256" key="2">
    <source>
        <dbReference type="ARBA" id="ARBA00022840"/>
    </source>
</evidence>
<dbReference type="PANTHER" id="PTHR24055">
    <property type="entry name" value="MITOGEN-ACTIVATED PROTEIN KINASE"/>
    <property type="match status" value="1"/>
</dbReference>
<reference evidence="4 5" key="1">
    <citation type="submission" date="2021-03" db="EMBL/GenBank/DDBJ databases">
        <authorList>
            <person name="King G.J."/>
            <person name="Bancroft I."/>
            <person name="Baten A."/>
            <person name="Bloomfield J."/>
            <person name="Borpatragohain P."/>
            <person name="He Z."/>
            <person name="Irish N."/>
            <person name="Irwin J."/>
            <person name="Liu K."/>
            <person name="Mauleon R.P."/>
            <person name="Moore J."/>
            <person name="Morris R."/>
            <person name="Ostergaard L."/>
            <person name="Wang B."/>
            <person name="Wells R."/>
        </authorList>
    </citation>
    <scope>NUCLEOTIDE SEQUENCE [LARGE SCALE GENOMIC DNA]</scope>
    <source>
        <strain evidence="4">R-o-18</strain>
        <tissue evidence="4">Leaf</tissue>
    </source>
</reference>
<protein>
    <recommendedName>
        <fullName evidence="3">Protein kinase domain-containing protein</fullName>
    </recommendedName>
</protein>
<evidence type="ECO:0000259" key="3">
    <source>
        <dbReference type="PROSITE" id="PS50011"/>
    </source>
</evidence>
<evidence type="ECO:0000313" key="4">
    <source>
        <dbReference type="EMBL" id="KAG5405905.1"/>
    </source>
</evidence>
<feature type="domain" description="Protein kinase" evidence="3">
    <location>
        <begin position="1"/>
        <end position="144"/>
    </location>
</feature>
<dbReference type="Gene3D" id="3.30.200.20">
    <property type="entry name" value="Phosphorylase Kinase, domain 1"/>
    <property type="match status" value="1"/>
</dbReference>
<dbReference type="Proteomes" id="UP000823674">
    <property type="component" value="Chromosome A03"/>
</dbReference>
<keyword evidence="2" id="KW-0067">ATP-binding</keyword>
<sequence>MLPPSSREFRGIYVVFELMESDLHQVTKANDDLTPEHYQFFLYQLLRANAFYRDLKPKNILANSDCKLKICDFGLAHIRVSSSDAARVSSKWRTDELHWYVDRFKKQFAHLEEHYDKNERSALQQRHASLPSAGESTFTGCTSI</sequence>
<comment type="caution">
    <text evidence="4">The sequence shown here is derived from an EMBL/GenBank/DDBJ whole genome shotgun (WGS) entry which is preliminary data.</text>
</comment>
<dbReference type="InterPro" id="IPR050117">
    <property type="entry name" value="MAPK"/>
</dbReference>
<evidence type="ECO:0000313" key="5">
    <source>
        <dbReference type="Proteomes" id="UP000823674"/>
    </source>
</evidence>
<dbReference type="InterPro" id="IPR011009">
    <property type="entry name" value="Kinase-like_dom_sf"/>
</dbReference>
<dbReference type="PROSITE" id="PS50011">
    <property type="entry name" value="PROTEIN_KINASE_DOM"/>
    <property type="match status" value="1"/>
</dbReference>
<dbReference type="Gene3D" id="1.10.510.10">
    <property type="entry name" value="Transferase(Phosphotransferase) domain 1"/>
    <property type="match status" value="1"/>
</dbReference>
<evidence type="ECO:0000256" key="1">
    <source>
        <dbReference type="ARBA" id="ARBA00022741"/>
    </source>
</evidence>
<keyword evidence="5" id="KW-1185">Reference proteome</keyword>
<gene>
    <name evidence="4" type="primary">A03g505060.1_BraROA</name>
    <name evidence="4" type="ORF">IGI04_012024</name>
</gene>
<keyword evidence="1" id="KW-0547">Nucleotide-binding</keyword>
<dbReference type="SUPFAM" id="SSF56112">
    <property type="entry name" value="Protein kinase-like (PK-like)"/>
    <property type="match status" value="1"/>
</dbReference>
<dbReference type="InterPro" id="IPR000719">
    <property type="entry name" value="Prot_kinase_dom"/>
</dbReference>
<proteinExistence type="predicted"/>